<proteinExistence type="predicted"/>
<comment type="caution">
    <text evidence="2">The sequence shown here is derived from an EMBL/GenBank/DDBJ whole genome shotgun (WGS) entry which is preliminary data.</text>
</comment>
<name>A0A841D6G6_PLAVE</name>
<reference evidence="2 3" key="1">
    <citation type="submission" date="2020-08" db="EMBL/GenBank/DDBJ databases">
        <title>Genomic Encyclopedia of Type Strains, Phase III (KMG-III): the genomes of soil and plant-associated and newly described type strains.</title>
        <authorList>
            <person name="Whitman W."/>
        </authorList>
    </citation>
    <scope>NUCLEOTIDE SEQUENCE [LARGE SCALE GENOMIC DNA]</scope>
    <source>
        <strain evidence="2 3">CECT 3303</strain>
    </source>
</reference>
<keyword evidence="3" id="KW-1185">Reference proteome</keyword>
<dbReference type="EMBL" id="JACHJJ010000006">
    <property type="protein sequence ID" value="MBB5963046.1"/>
    <property type="molecule type" value="Genomic_DNA"/>
</dbReference>
<gene>
    <name evidence="2" type="ORF">FHS22_002320</name>
</gene>
<protein>
    <submittedName>
        <fullName evidence="2">Uncharacterized protein</fullName>
    </submittedName>
</protein>
<evidence type="ECO:0000313" key="3">
    <source>
        <dbReference type="Proteomes" id="UP000562352"/>
    </source>
</evidence>
<evidence type="ECO:0000313" key="2">
    <source>
        <dbReference type="EMBL" id="MBB5963046.1"/>
    </source>
</evidence>
<dbReference type="Proteomes" id="UP000562352">
    <property type="component" value="Unassembled WGS sequence"/>
</dbReference>
<feature type="region of interest" description="Disordered" evidence="1">
    <location>
        <begin position="1"/>
        <end position="39"/>
    </location>
</feature>
<dbReference type="AlphaFoldDB" id="A0A841D6G6"/>
<feature type="compositionally biased region" description="Basic and acidic residues" evidence="1">
    <location>
        <begin position="24"/>
        <end position="33"/>
    </location>
</feature>
<organism evidence="2 3">
    <name type="scientific">Planomonospora venezuelensis</name>
    <dbReference type="NCBI Taxonomy" id="1999"/>
    <lineage>
        <taxon>Bacteria</taxon>
        <taxon>Bacillati</taxon>
        <taxon>Actinomycetota</taxon>
        <taxon>Actinomycetes</taxon>
        <taxon>Streptosporangiales</taxon>
        <taxon>Streptosporangiaceae</taxon>
        <taxon>Planomonospora</taxon>
    </lineage>
</organism>
<evidence type="ECO:0000256" key="1">
    <source>
        <dbReference type="SAM" id="MobiDB-lite"/>
    </source>
</evidence>
<sequence length="39" mass="3936">MTTALLSPPVPSGESTLAVCSPGRENEEVHRDGVAGAAE</sequence>
<accession>A0A841D6G6</accession>